<dbReference type="InterPro" id="IPR008271">
    <property type="entry name" value="Ser/Thr_kinase_AS"/>
</dbReference>
<dbReference type="PROSITE" id="PS00108">
    <property type="entry name" value="PROTEIN_KINASE_ST"/>
    <property type="match status" value="1"/>
</dbReference>
<dbReference type="Pfam" id="PF00069">
    <property type="entry name" value="Pkinase"/>
    <property type="match status" value="1"/>
</dbReference>
<protein>
    <recommendedName>
        <fullName evidence="1">non-specific serine/threonine protein kinase</fullName>
        <ecNumber evidence="1">2.7.11.1</ecNumber>
    </recommendedName>
</protein>
<dbReference type="WBParaSite" id="Minc3s04519g36457">
    <property type="protein sequence ID" value="Minc3s04519g36457"/>
    <property type="gene ID" value="Minc3s04519g36457"/>
</dbReference>
<evidence type="ECO:0000256" key="1">
    <source>
        <dbReference type="ARBA" id="ARBA00012513"/>
    </source>
</evidence>
<organism evidence="4 5">
    <name type="scientific">Meloidogyne incognita</name>
    <name type="common">Southern root-knot nematode worm</name>
    <name type="synonym">Oxyuris incognita</name>
    <dbReference type="NCBI Taxonomy" id="6306"/>
    <lineage>
        <taxon>Eukaryota</taxon>
        <taxon>Metazoa</taxon>
        <taxon>Ecdysozoa</taxon>
        <taxon>Nematoda</taxon>
        <taxon>Chromadorea</taxon>
        <taxon>Rhabditida</taxon>
        <taxon>Tylenchina</taxon>
        <taxon>Tylenchomorpha</taxon>
        <taxon>Tylenchoidea</taxon>
        <taxon>Meloidogynidae</taxon>
        <taxon>Meloidogyninae</taxon>
        <taxon>Meloidogyne</taxon>
        <taxon>Meloidogyne incognita group</taxon>
    </lineage>
</organism>
<dbReference type="AlphaFoldDB" id="A0A914NAG2"/>
<dbReference type="PANTHER" id="PTHR11909">
    <property type="entry name" value="CASEIN KINASE-RELATED"/>
    <property type="match status" value="1"/>
</dbReference>
<dbReference type="Proteomes" id="UP000887563">
    <property type="component" value="Unplaced"/>
</dbReference>
<dbReference type="PROSITE" id="PS50011">
    <property type="entry name" value="PROTEIN_KINASE_DOM"/>
    <property type="match status" value="1"/>
</dbReference>
<evidence type="ECO:0000259" key="3">
    <source>
        <dbReference type="PROSITE" id="PS50011"/>
    </source>
</evidence>
<sequence>MSHLPKHFNMEAIDWSRVHRRHLNQPAPETQHQNHLQQQQPQPTTPEVPTKAGDEIICLSGRSYQVVENISFGPYGAVCKIKANWGNGSMYAMKEEKRHQTRNFFKLLMELRVLQAASGGTKEQQQHFPVLYDRSKESRSSMFIVMSLLGDSLAAIKFQQPKKICSINTGLYCGIQMLEAIQHLHDFGYVHRDIKPSNFVLGRSKTSSRNIVHIIDFGNARKIVADDGRLEIPRTKASTVKFASRAMHRGVESGFKDDLECWIFSLADLMLRSNVPWRYETNVELVAEMKESVFQNTETLFPGQEFLELRQIMNYLNKKKYVDKMDYEWMYIMLKRVAKRKRCSLKEPFDWC</sequence>
<feature type="domain" description="Protein kinase" evidence="3">
    <location>
        <begin position="64"/>
        <end position="352"/>
    </location>
</feature>
<evidence type="ECO:0000313" key="4">
    <source>
        <dbReference type="Proteomes" id="UP000887563"/>
    </source>
</evidence>
<dbReference type="GO" id="GO:0005524">
    <property type="term" value="F:ATP binding"/>
    <property type="evidence" value="ECO:0007669"/>
    <property type="project" value="InterPro"/>
</dbReference>
<proteinExistence type="predicted"/>
<accession>A0A914NAG2</accession>
<evidence type="ECO:0000313" key="5">
    <source>
        <dbReference type="WBParaSite" id="Minc3s04519g36457"/>
    </source>
</evidence>
<dbReference type="GO" id="GO:0004674">
    <property type="term" value="F:protein serine/threonine kinase activity"/>
    <property type="evidence" value="ECO:0007669"/>
    <property type="project" value="UniProtKB-EC"/>
</dbReference>
<evidence type="ECO:0000256" key="2">
    <source>
        <dbReference type="SAM" id="MobiDB-lite"/>
    </source>
</evidence>
<feature type="region of interest" description="Disordered" evidence="2">
    <location>
        <begin position="27"/>
        <end position="50"/>
    </location>
</feature>
<feature type="compositionally biased region" description="Low complexity" evidence="2">
    <location>
        <begin position="28"/>
        <end position="50"/>
    </location>
</feature>
<name>A0A914NAG2_MELIC</name>
<reference evidence="5" key="1">
    <citation type="submission" date="2022-11" db="UniProtKB">
        <authorList>
            <consortium name="WormBaseParasite"/>
        </authorList>
    </citation>
    <scope>IDENTIFICATION</scope>
</reference>
<dbReference type="InterPro" id="IPR000719">
    <property type="entry name" value="Prot_kinase_dom"/>
</dbReference>
<dbReference type="SMART" id="SM00220">
    <property type="entry name" value="S_TKc"/>
    <property type="match status" value="1"/>
</dbReference>
<dbReference type="Gene3D" id="1.10.510.10">
    <property type="entry name" value="Transferase(Phosphotransferase) domain 1"/>
    <property type="match status" value="1"/>
</dbReference>
<dbReference type="InterPro" id="IPR011009">
    <property type="entry name" value="Kinase-like_dom_sf"/>
</dbReference>
<keyword evidence="4" id="KW-1185">Reference proteome</keyword>
<dbReference type="SUPFAM" id="SSF56112">
    <property type="entry name" value="Protein kinase-like (PK-like)"/>
    <property type="match status" value="1"/>
</dbReference>
<dbReference type="InterPro" id="IPR050235">
    <property type="entry name" value="CK1_Ser-Thr_kinase"/>
</dbReference>
<dbReference type="EC" id="2.7.11.1" evidence="1"/>